<evidence type="ECO:0008006" key="5">
    <source>
        <dbReference type="Google" id="ProtNLM"/>
    </source>
</evidence>
<dbReference type="EMBL" id="BMMP01000006">
    <property type="protein sequence ID" value="GGO48502.1"/>
    <property type="molecule type" value="Genomic_DNA"/>
</dbReference>
<proteinExistence type="predicted"/>
<accession>A0ABQ2M9J2</accession>
<organism evidence="3 4">
    <name type="scientific">Streptomyces daqingensis</name>
    <dbReference type="NCBI Taxonomy" id="1472640"/>
    <lineage>
        <taxon>Bacteria</taxon>
        <taxon>Bacillati</taxon>
        <taxon>Actinomycetota</taxon>
        <taxon>Actinomycetes</taxon>
        <taxon>Kitasatosporales</taxon>
        <taxon>Streptomycetaceae</taxon>
        <taxon>Streptomyces</taxon>
    </lineage>
</organism>
<dbReference type="Proteomes" id="UP000631535">
    <property type="component" value="Unassembled WGS sequence"/>
</dbReference>
<protein>
    <recommendedName>
        <fullName evidence="5">Lipoprotein</fullName>
    </recommendedName>
</protein>
<feature type="chain" id="PRO_5045831212" description="Lipoprotein" evidence="2">
    <location>
        <begin position="33"/>
        <end position="178"/>
    </location>
</feature>
<dbReference type="PROSITE" id="PS51257">
    <property type="entry name" value="PROKAR_LIPOPROTEIN"/>
    <property type="match status" value="1"/>
</dbReference>
<feature type="region of interest" description="Disordered" evidence="1">
    <location>
        <begin position="32"/>
        <end position="74"/>
    </location>
</feature>
<feature type="signal peptide" evidence="2">
    <location>
        <begin position="1"/>
        <end position="32"/>
    </location>
</feature>
<evidence type="ECO:0000313" key="3">
    <source>
        <dbReference type="EMBL" id="GGO48502.1"/>
    </source>
</evidence>
<keyword evidence="2" id="KW-0732">Signal</keyword>
<feature type="compositionally biased region" description="Low complexity" evidence="1">
    <location>
        <begin position="56"/>
        <end position="72"/>
    </location>
</feature>
<evidence type="ECO:0000256" key="1">
    <source>
        <dbReference type="SAM" id="MobiDB-lite"/>
    </source>
</evidence>
<comment type="caution">
    <text evidence="3">The sequence shown here is derived from an EMBL/GenBank/DDBJ whole genome shotgun (WGS) entry which is preliminary data.</text>
</comment>
<sequence length="178" mass="18194">MTVRYRYARSKRPLLCTTLLTLALLTGCGGEAGGGSEGEKSTNGAGSASGGKDDSPGSGKAAPSPDAADGSDTGACRDAECEVVVEAGDVLRPKTSYGVQEFTVELINKGVVSWRTVFTTGSGAMQARGSSVSSTSCTGGECNGRLGRTKGRLETDKLIIDFDSIDDDSAVAKLTAKK</sequence>
<evidence type="ECO:0000313" key="4">
    <source>
        <dbReference type="Proteomes" id="UP000631535"/>
    </source>
</evidence>
<gene>
    <name evidence="3" type="ORF">GCM10012287_23650</name>
</gene>
<evidence type="ECO:0000256" key="2">
    <source>
        <dbReference type="SAM" id="SignalP"/>
    </source>
</evidence>
<name>A0ABQ2M9J2_9ACTN</name>
<keyword evidence="4" id="KW-1185">Reference proteome</keyword>
<reference evidence="4" key="1">
    <citation type="journal article" date="2019" name="Int. J. Syst. Evol. Microbiol.">
        <title>The Global Catalogue of Microorganisms (GCM) 10K type strain sequencing project: providing services to taxonomists for standard genome sequencing and annotation.</title>
        <authorList>
            <consortium name="The Broad Institute Genomics Platform"/>
            <consortium name="The Broad Institute Genome Sequencing Center for Infectious Disease"/>
            <person name="Wu L."/>
            <person name="Ma J."/>
        </authorList>
    </citation>
    <scope>NUCLEOTIDE SEQUENCE [LARGE SCALE GENOMIC DNA]</scope>
    <source>
        <strain evidence="4">CGMCC 4.7178</strain>
    </source>
</reference>